<evidence type="ECO:0000256" key="6">
    <source>
        <dbReference type="PROSITE-ProRule" id="PRU00108"/>
    </source>
</evidence>
<keyword evidence="3 6" id="KW-0238">DNA-binding</keyword>
<dbReference type="GO" id="GO:0030182">
    <property type="term" value="P:neuron differentiation"/>
    <property type="evidence" value="ECO:0007669"/>
    <property type="project" value="TreeGrafter"/>
</dbReference>
<dbReference type="CDD" id="cd00086">
    <property type="entry name" value="homeodomain"/>
    <property type="match status" value="1"/>
</dbReference>
<dbReference type="PROSITE" id="PS00027">
    <property type="entry name" value="HOMEOBOX_1"/>
    <property type="match status" value="1"/>
</dbReference>
<dbReference type="AlphaFoldDB" id="A0A1I8IUV5"/>
<evidence type="ECO:0000256" key="2">
    <source>
        <dbReference type="ARBA" id="ARBA00008446"/>
    </source>
</evidence>
<dbReference type="WBParaSite" id="maker-uti_cns_0016905-snap-gene-0.1-mRNA-1">
    <property type="protein sequence ID" value="maker-uti_cns_0016905-snap-gene-0.1-mRNA-1"/>
    <property type="gene ID" value="maker-uti_cns_0016905-snap-gene-0.1"/>
</dbReference>
<evidence type="ECO:0000256" key="5">
    <source>
        <dbReference type="ARBA" id="ARBA00023242"/>
    </source>
</evidence>
<dbReference type="GO" id="GO:0005634">
    <property type="term" value="C:nucleus"/>
    <property type="evidence" value="ECO:0007669"/>
    <property type="project" value="UniProtKB-SubCell"/>
</dbReference>
<evidence type="ECO:0000256" key="1">
    <source>
        <dbReference type="ARBA" id="ARBA00004123"/>
    </source>
</evidence>
<sequence length="303" mass="32457">MATSTTTSHGYAVSQLTAATSPGGGQKTQSPLSLPMTFLNQHHMQAIPSSAAAAAVAAAAQLAAAAQMAAPPPPNLPTVPTSSPQPPPPPISQQQQQQPPLAPLPSWAYAENWRQFQQAAYNYNLDPQMLAAMYGSGGGGGGGPPPVIGGGGGFGFGGQHPLHPHHPQHHHHHHHRGDLSARRKNATRETTSILKAWLNEHKKNPYPTKGEKIMLAIITTMTLTQVSTWFANARRRLKKENKMTWSTPTNKAATAAATNGEDGLAAKVAKPRIWSIQQQQVGSCGRRLIISESSRIWRRQPRA</sequence>
<dbReference type="Pfam" id="PF05920">
    <property type="entry name" value="Homeobox_KN"/>
    <property type="match status" value="1"/>
</dbReference>
<feature type="compositionally biased region" description="Gly residues" evidence="7">
    <location>
        <begin position="142"/>
        <end position="158"/>
    </location>
</feature>
<feature type="DNA-binding region" description="Homeobox" evidence="6">
    <location>
        <begin position="179"/>
        <end position="241"/>
    </location>
</feature>
<keyword evidence="4 6" id="KW-0371">Homeobox</keyword>
<dbReference type="InterPro" id="IPR008422">
    <property type="entry name" value="KN_HD"/>
</dbReference>
<name>A0A1I8IUV5_9PLAT</name>
<feature type="compositionally biased region" description="Pro residues" evidence="7">
    <location>
        <begin position="70"/>
        <end position="91"/>
    </location>
</feature>
<dbReference type="GO" id="GO:0048468">
    <property type="term" value="P:cell development"/>
    <property type="evidence" value="ECO:0007669"/>
    <property type="project" value="TreeGrafter"/>
</dbReference>
<evidence type="ECO:0000256" key="3">
    <source>
        <dbReference type="ARBA" id="ARBA00023125"/>
    </source>
</evidence>
<dbReference type="Proteomes" id="UP000095280">
    <property type="component" value="Unplaced"/>
</dbReference>
<dbReference type="PROSITE" id="PS50071">
    <property type="entry name" value="HOMEOBOX_2"/>
    <property type="match status" value="1"/>
</dbReference>
<protein>
    <submittedName>
        <fullName evidence="10">Homeobox domain-containing protein</fullName>
    </submittedName>
</protein>
<dbReference type="SMART" id="SM00389">
    <property type="entry name" value="HOX"/>
    <property type="match status" value="1"/>
</dbReference>
<comment type="subcellular location">
    <subcellularLocation>
        <location evidence="1 6">Nucleus</location>
    </subcellularLocation>
</comment>
<dbReference type="InterPro" id="IPR001356">
    <property type="entry name" value="HD"/>
</dbReference>
<feature type="domain" description="Homeobox" evidence="8">
    <location>
        <begin position="177"/>
        <end position="240"/>
    </location>
</feature>
<dbReference type="Gene3D" id="1.10.10.60">
    <property type="entry name" value="Homeodomain-like"/>
    <property type="match status" value="1"/>
</dbReference>
<proteinExistence type="inferred from homology"/>
<reference evidence="10" key="1">
    <citation type="submission" date="2016-11" db="UniProtKB">
        <authorList>
            <consortium name="WormBaseParasite"/>
        </authorList>
    </citation>
    <scope>IDENTIFICATION</scope>
</reference>
<dbReference type="PANTHER" id="PTHR11211:SF40">
    <property type="entry name" value="MIRROR, ISOFORM C"/>
    <property type="match status" value="1"/>
</dbReference>
<keyword evidence="5 6" id="KW-0539">Nucleus</keyword>
<evidence type="ECO:0000256" key="4">
    <source>
        <dbReference type="ARBA" id="ARBA00023155"/>
    </source>
</evidence>
<evidence type="ECO:0000259" key="8">
    <source>
        <dbReference type="PROSITE" id="PS50071"/>
    </source>
</evidence>
<dbReference type="InterPro" id="IPR009057">
    <property type="entry name" value="Homeodomain-like_sf"/>
</dbReference>
<dbReference type="GO" id="GO:0000978">
    <property type="term" value="F:RNA polymerase II cis-regulatory region sequence-specific DNA binding"/>
    <property type="evidence" value="ECO:0007669"/>
    <property type="project" value="TreeGrafter"/>
</dbReference>
<dbReference type="GO" id="GO:0000981">
    <property type="term" value="F:DNA-binding transcription factor activity, RNA polymerase II-specific"/>
    <property type="evidence" value="ECO:0007669"/>
    <property type="project" value="InterPro"/>
</dbReference>
<evidence type="ECO:0000313" key="10">
    <source>
        <dbReference type="WBParaSite" id="maker-uti_cns_0016905-snap-gene-0.1-mRNA-1"/>
    </source>
</evidence>
<feature type="region of interest" description="Disordered" evidence="7">
    <location>
        <begin position="68"/>
        <end position="103"/>
    </location>
</feature>
<dbReference type="InterPro" id="IPR017970">
    <property type="entry name" value="Homeobox_CS"/>
</dbReference>
<feature type="region of interest" description="Disordered" evidence="7">
    <location>
        <begin position="142"/>
        <end position="188"/>
    </location>
</feature>
<comment type="similarity">
    <text evidence="2">Belongs to the TALE/IRO homeobox family.</text>
</comment>
<evidence type="ECO:0000313" key="9">
    <source>
        <dbReference type="Proteomes" id="UP000095280"/>
    </source>
</evidence>
<organism evidence="9 10">
    <name type="scientific">Macrostomum lignano</name>
    <dbReference type="NCBI Taxonomy" id="282301"/>
    <lineage>
        <taxon>Eukaryota</taxon>
        <taxon>Metazoa</taxon>
        <taxon>Spiralia</taxon>
        <taxon>Lophotrochozoa</taxon>
        <taxon>Platyhelminthes</taxon>
        <taxon>Rhabditophora</taxon>
        <taxon>Macrostomorpha</taxon>
        <taxon>Macrostomida</taxon>
        <taxon>Macrostomidae</taxon>
        <taxon>Macrostomum</taxon>
    </lineage>
</organism>
<dbReference type="PANTHER" id="PTHR11211">
    <property type="entry name" value="IROQUOIS-CLASS HOMEODOMAIN PROTEIN IRX"/>
    <property type="match status" value="1"/>
</dbReference>
<keyword evidence="9" id="KW-1185">Reference proteome</keyword>
<feature type="compositionally biased region" description="Basic residues" evidence="7">
    <location>
        <begin position="162"/>
        <end position="176"/>
    </location>
</feature>
<dbReference type="SUPFAM" id="SSF46689">
    <property type="entry name" value="Homeodomain-like"/>
    <property type="match status" value="1"/>
</dbReference>
<accession>A0A1I8IUV5</accession>
<evidence type="ECO:0000256" key="7">
    <source>
        <dbReference type="SAM" id="MobiDB-lite"/>
    </source>
</evidence>
<dbReference type="FunFam" id="1.10.10.60:FF:000003">
    <property type="entry name" value="Iroquois-class homeobox protein IRX"/>
    <property type="match status" value="1"/>
</dbReference>